<name>A0ABT7L757_9BACI</name>
<evidence type="ECO:0000256" key="2">
    <source>
        <dbReference type="ARBA" id="ARBA00013855"/>
    </source>
</evidence>
<evidence type="ECO:0000256" key="1">
    <source>
        <dbReference type="ARBA" id="ARBA00009369"/>
    </source>
</evidence>
<dbReference type="NCBIfam" id="TIGR00219">
    <property type="entry name" value="mreC"/>
    <property type="match status" value="1"/>
</dbReference>
<reference evidence="8 9" key="1">
    <citation type="submission" date="2023-06" db="EMBL/GenBank/DDBJ databases">
        <title>Aquibacillus rhizosphaerae LR5S19.</title>
        <authorList>
            <person name="Sun J.-Q."/>
        </authorList>
    </citation>
    <scope>NUCLEOTIDE SEQUENCE [LARGE SCALE GENOMIC DNA]</scope>
    <source>
        <strain evidence="8 9">LR5S19</strain>
    </source>
</reference>
<dbReference type="InterPro" id="IPR042177">
    <property type="entry name" value="Cell/Rod_1"/>
</dbReference>
<evidence type="ECO:0000256" key="5">
    <source>
        <dbReference type="PIRNR" id="PIRNR038471"/>
    </source>
</evidence>
<evidence type="ECO:0000259" key="7">
    <source>
        <dbReference type="Pfam" id="PF04085"/>
    </source>
</evidence>
<keyword evidence="3 5" id="KW-0133">Cell shape</keyword>
<dbReference type="PANTHER" id="PTHR34138">
    <property type="entry name" value="CELL SHAPE-DETERMINING PROTEIN MREC"/>
    <property type="match status" value="1"/>
</dbReference>
<dbReference type="InterPro" id="IPR007221">
    <property type="entry name" value="MreC"/>
</dbReference>
<keyword evidence="6" id="KW-0175">Coiled coil</keyword>
<evidence type="ECO:0000313" key="9">
    <source>
        <dbReference type="Proteomes" id="UP001235343"/>
    </source>
</evidence>
<dbReference type="Proteomes" id="UP001235343">
    <property type="component" value="Unassembled WGS sequence"/>
</dbReference>
<comment type="function">
    <text evidence="5">Involved in formation and maintenance of cell shape.</text>
</comment>
<evidence type="ECO:0000313" key="8">
    <source>
        <dbReference type="EMBL" id="MDL4841666.1"/>
    </source>
</evidence>
<feature type="domain" description="Rod shape-determining protein MreC beta-barrel core" evidence="7">
    <location>
        <begin position="124"/>
        <end position="278"/>
    </location>
</feature>
<organism evidence="8 9">
    <name type="scientific">Aquibacillus rhizosphaerae</name>
    <dbReference type="NCBI Taxonomy" id="3051431"/>
    <lineage>
        <taxon>Bacteria</taxon>
        <taxon>Bacillati</taxon>
        <taxon>Bacillota</taxon>
        <taxon>Bacilli</taxon>
        <taxon>Bacillales</taxon>
        <taxon>Bacillaceae</taxon>
        <taxon>Aquibacillus</taxon>
    </lineage>
</organism>
<gene>
    <name evidence="8" type="primary">mreC</name>
    <name evidence="8" type="ORF">QQS35_14590</name>
</gene>
<keyword evidence="9" id="KW-1185">Reference proteome</keyword>
<dbReference type="EMBL" id="JASTZU010000042">
    <property type="protein sequence ID" value="MDL4841666.1"/>
    <property type="molecule type" value="Genomic_DNA"/>
</dbReference>
<proteinExistence type="inferred from homology"/>
<evidence type="ECO:0000256" key="3">
    <source>
        <dbReference type="ARBA" id="ARBA00022960"/>
    </source>
</evidence>
<evidence type="ECO:0000256" key="6">
    <source>
        <dbReference type="SAM" id="Coils"/>
    </source>
</evidence>
<sequence length="292" mass="33240">MLFFRKKRLFFILIGFILLVGLIGFSLSERDDKTIVEEFIQDSVGWMQGIVHVPVEYTTTIAKNIKEIKNVYEENQLLKTRLNQYNRLLEEVNDLRADNETLRSTLDKTESESLRDFNAIQATVIARSKEQWFKMVTINKGEQDGLEKNMAVITGEGMIGKIYTTSQFTSSVMLLNGFDQSNRISVNVNVEDREKDASGFIIGYDEESESLLLELDEYNIELAKEEVVFSSGLGGVFPKGLEIGTIEEVKPDRYGLTKIAHVTPSADFYDLSHVIVVERLAEQPEESVEEEE</sequence>
<dbReference type="PIRSF" id="PIRSF038471">
    <property type="entry name" value="MreC"/>
    <property type="match status" value="1"/>
</dbReference>
<dbReference type="RefSeq" id="WP_285932953.1">
    <property type="nucleotide sequence ID" value="NZ_JASTZU010000042.1"/>
</dbReference>
<feature type="coiled-coil region" evidence="6">
    <location>
        <begin position="68"/>
        <end position="112"/>
    </location>
</feature>
<comment type="caution">
    <text evidence="8">The sequence shown here is derived from an EMBL/GenBank/DDBJ whole genome shotgun (WGS) entry which is preliminary data.</text>
</comment>
<evidence type="ECO:0000256" key="4">
    <source>
        <dbReference type="ARBA" id="ARBA00032089"/>
    </source>
</evidence>
<accession>A0ABT7L757</accession>
<dbReference type="InterPro" id="IPR042175">
    <property type="entry name" value="Cell/Rod_MreC_2"/>
</dbReference>
<protein>
    <recommendedName>
        <fullName evidence="2 5">Cell shape-determining protein MreC</fullName>
    </recommendedName>
    <alternativeName>
        <fullName evidence="4 5">Cell shape protein MreC</fullName>
    </alternativeName>
</protein>
<dbReference type="Gene3D" id="2.40.10.350">
    <property type="entry name" value="Rod shape-determining protein MreC, domain 2"/>
    <property type="match status" value="1"/>
</dbReference>
<dbReference type="InterPro" id="IPR055342">
    <property type="entry name" value="MreC_beta-barrel_core"/>
</dbReference>
<comment type="similarity">
    <text evidence="1 5">Belongs to the MreC family.</text>
</comment>
<dbReference type="PANTHER" id="PTHR34138:SF1">
    <property type="entry name" value="CELL SHAPE-DETERMINING PROTEIN MREC"/>
    <property type="match status" value="1"/>
</dbReference>
<dbReference type="Pfam" id="PF04085">
    <property type="entry name" value="MreC"/>
    <property type="match status" value="1"/>
</dbReference>
<dbReference type="Gene3D" id="2.40.10.340">
    <property type="entry name" value="Rod shape-determining protein MreC, domain 1"/>
    <property type="match status" value="1"/>
</dbReference>